<evidence type="ECO:0000313" key="3">
    <source>
        <dbReference type="Proteomes" id="UP001304769"/>
    </source>
</evidence>
<dbReference type="RefSeq" id="WP_323278867.1">
    <property type="nucleotide sequence ID" value="NZ_JAYGGQ010000006.1"/>
</dbReference>
<keyword evidence="3" id="KW-1185">Reference proteome</keyword>
<gene>
    <name evidence="2" type="ORF">SPF06_09795</name>
</gene>
<proteinExistence type="predicted"/>
<protein>
    <recommendedName>
        <fullName evidence="4">Anti sigma-E protein RseA N-terminal domain-containing protein</fullName>
    </recommendedName>
</protein>
<accession>A0ABU5T5Q8</accession>
<feature type="compositionally biased region" description="Polar residues" evidence="1">
    <location>
        <begin position="271"/>
        <end position="282"/>
    </location>
</feature>
<feature type="region of interest" description="Disordered" evidence="1">
    <location>
        <begin position="183"/>
        <end position="213"/>
    </location>
</feature>
<organism evidence="2 3">
    <name type="scientific">Sinomonas terricola</name>
    <dbReference type="NCBI Taxonomy" id="3110330"/>
    <lineage>
        <taxon>Bacteria</taxon>
        <taxon>Bacillati</taxon>
        <taxon>Actinomycetota</taxon>
        <taxon>Actinomycetes</taxon>
        <taxon>Micrococcales</taxon>
        <taxon>Micrococcaceae</taxon>
        <taxon>Sinomonas</taxon>
    </lineage>
</organism>
<comment type="caution">
    <text evidence="2">The sequence shown here is derived from an EMBL/GenBank/DDBJ whole genome shotgun (WGS) entry which is preliminary data.</text>
</comment>
<evidence type="ECO:0008006" key="4">
    <source>
        <dbReference type="Google" id="ProtNLM"/>
    </source>
</evidence>
<evidence type="ECO:0000313" key="2">
    <source>
        <dbReference type="EMBL" id="MEA5455011.1"/>
    </source>
</evidence>
<feature type="compositionally biased region" description="Low complexity" evidence="1">
    <location>
        <begin position="184"/>
        <end position="199"/>
    </location>
</feature>
<evidence type="ECO:0000256" key="1">
    <source>
        <dbReference type="SAM" id="MobiDB-lite"/>
    </source>
</evidence>
<sequence>MSSESTRDAVASFLAEAGMAHDDALGRALESLRGLCPPEAPAPTGLLAELLAPGQGDAPRLVASTRAAHRAADEALGKLTGSADAVVVRFAPRKRHRGAMISAVVVAGVGLSASGVAAQGGIDYVTGTPRADSHAASAPASPAAAQAQPVAGEARTTAGGGTGGQPAAIEPVSFVAPALQVRTAAPSRDAAPSAGSRAAHSARHDEPHGSGHHEAEVVLAPAELALQGSAAQPTTVDANVEGIVEATLPRVDLASVDAALVRPLLTGRHAATTSQGPRTPTAKSGGKHR</sequence>
<dbReference type="Proteomes" id="UP001304769">
    <property type="component" value="Unassembled WGS sequence"/>
</dbReference>
<reference evidence="2 3" key="1">
    <citation type="submission" date="2023-12" db="EMBL/GenBank/DDBJ databases">
        <title>Sinomonas terricola sp. nov, isolated from litchi orchard soil in Guangdong, PR China.</title>
        <authorList>
            <person name="Jiaxin W."/>
            <person name="Yang Z."/>
            <person name="Honghui Z."/>
        </authorList>
    </citation>
    <scope>NUCLEOTIDE SEQUENCE [LARGE SCALE GENOMIC DNA]</scope>
    <source>
        <strain evidence="2 3">JGH33</strain>
    </source>
</reference>
<feature type="region of interest" description="Disordered" evidence="1">
    <location>
        <begin position="267"/>
        <end position="289"/>
    </location>
</feature>
<feature type="compositionally biased region" description="Basic and acidic residues" evidence="1">
    <location>
        <begin position="202"/>
        <end position="213"/>
    </location>
</feature>
<feature type="compositionally biased region" description="Low complexity" evidence="1">
    <location>
        <begin position="135"/>
        <end position="157"/>
    </location>
</feature>
<dbReference type="EMBL" id="JAYGGQ010000006">
    <property type="protein sequence ID" value="MEA5455011.1"/>
    <property type="molecule type" value="Genomic_DNA"/>
</dbReference>
<feature type="region of interest" description="Disordered" evidence="1">
    <location>
        <begin position="130"/>
        <end position="166"/>
    </location>
</feature>
<name>A0ABU5T5Q8_9MICC</name>